<dbReference type="OrthoDB" id="1751875at2"/>
<dbReference type="RefSeq" id="WP_094369234.1">
    <property type="nucleotide sequence ID" value="NZ_NOJY02000013.1"/>
</dbReference>
<name>A0A371J3R6_9FIRM</name>
<evidence type="ECO:0000313" key="1">
    <source>
        <dbReference type="EMBL" id="RDY27430.1"/>
    </source>
</evidence>
<evidence type="ECO:0000313" key="2">
    <source>
        <dbReference type="Proteomes" id="UP000215694"/>
    </source>
</evidence>
<sequence>MKILRNMLNNAKQKLPFGSEECGRFLKETYKDSVNEVAIINEEMYNLIEQHDEIVGQITKLESEKKIIEHTLQSELKYCETGFCKERKITWKSSTKCSIDTKRLKSDLPEIAEKYSKTTVSRTFRIHRG</sequence>
<comment type="caution">
    <text evidence="1">The sequence shown here is derived from an EMBL/GenBank/DDBJ whole genome shotgun (WGS) entry which is preliminary data.</text>
</comment>
<gene>
    <name evidence="1" type="ORF">CHL78_009455</name>
</gene>
<accession>A0A371J3R6</accession>
<dbReference type="Proteomes" id="UP000215694">
    <property type="component" value="Unassembled WGS sequence"/>
</dbReference>
<keyword evidence="2" id="KW-1185">Reference proteome</keyword>
<proteinExistence type="predicted"/>
<reference evidence="1 2" key="1">
    <citation type="journal article" date="2017" name="Genome Announc.">
        <title>Draft Genome Sequence of Romboutsia weinsteinii sp. nov. Strain CCRI-19649(T) Isolated from Surface Water.</title>
        <authorList>
            <person name="Maheux A.F."/>
            <person name="Boudreau D.K."/>
            <person name="Berube E."/>
            <person name="Boissinot M."/>
            <person name="Cantin P."/>
            <person name="Raymond F."/>
            <person name="Corbeil J."/>
            <person name="Omar R.F."/>
            <person name="Bergeron M.G."/>
        </authorList>
    </citation>
    <scope>NUCLEOTIDE SEQUENCE [LARGE SCALE GENOMIC DNA]</scope>
    <source>
        <strain evidence="1 2">CCRI-19649</strain>
    </source>
</reference>
<organism evidence="1 2">
    <name type="scientific">Romboutsia weinsteinii</name>
    <dbReference type="NCBI Taxonomy" id="2020949"/>
    <lineage>
        <taxon>Bacteria</taxon>
        <taxon>Bacillati</taxon>
        <taxon>Bacillota</taxon>
        <taxon>Clostridia</taxon>
        <taxon>Peptostreptococcales</taxon>
        <taxon>Peptostreptococcaceae</taxon>
        <taxon>Romboutsia</taxon>
    </lineage>
</organism>
<protein>
    <submittedName>
        <fullName evidence="1">Uncharacterized protein</fullName>
    </submittedName>
</protein>
<dbReference type="EMBL" id="NOJY02000013">
    <property type="protein sequence ID" value="RDY27430.1"/>
    <property type="molecule type" value="Genomic_DNA"/>
</dbReference>
<dbReference type="AlphaFoldDB" id="A0A371J3R6"/>